<gene>
    <name evidence="2" type="ORF">OSTQU699_LOCUS4226</name>
</gene>
<evidence type="ECO:0000313" key="3">
    <source>
        <dbReference type="Proteomes" id="UP000708148"/>
    </source>
</evidence>
<dbReference type="InterPro" id="IPR001254">
    <property type="entry name" value="Trypsin_dom"/>
</dbReference>
<dbReference type="GO" id="GO:0004252">
    <property type="term" value="F:serine-type endopeptidase activity"/>
    <property type="evidence" value="ECO:0007669"/>
    <property type="project" value="InterPro"/>
</dbReference>
<evidence type="ECO:0000259" key="1">
    <source>
        <dbReference type="PROSITE" id="PS50240"/>
    </source>
</evidence>
<dbReference type="GO" id="GO:0006508">
    <property type="term" value="P:proteolysis"/>
    <property type="evidence" value="ECO:0007669"/>
    <property type="project" value="InterPro"/>
</dbReference>
<dbReference type="InterPro" id="IPR043504">
    <property type="entry name" value="Peptidase_S1_PA_chymotrypsin"/>
</dbReference>
<dbReference type="SUPFAM" id="SSF50494">
    <property type="entry name" value="Trypsin-like serine proteases"/>
    <property type="match status" value="1"/>
</dbReference>
<feature type="domain" description="Peptidase S1" evidence="1">
    <location>
        <begin position="29"/>
        <end position="278"/>
    </location>
</feature>
<dbReference type="EMBL" id="CAJHUC010000898">
    <property type="protein sequence ID" value="CAD7698867.1"/>
    <property type="molecule type" value="Genomic_DNA"/>
</dbReference>
<organism evidence="2 3">
    <name type="scientific">Ostreobium quekettii</name>
    <dbReference type="NCBI Taxonomy" id="121088"/>
    <lineage>
        <taxon>Eukaryota</taxon>
        <taxon>Viridiplantae</taxon>
        <taxon>Chlorophyta</taxon>
        <taxon>core chlorophytes</taxon>
        <taxon>Ulvophyceae</taxon>
        <taxon>TCBD clade</taxon>
        <taxon>Bryopsidales</taxon>
        <taxon>Ostreobineae</taxon>
        <taxon>Ostreobiaceae</taxon>
        <taxon>Ostreobium</taxon>
    </lineage>
</organism>
<dbReference type="OrthoDB" id="238681at2759"/>
<protein>
    <recommendedName>
        <fullName evidence="1">Peptidase S1 domain-containing protein</fullName>
    </recommendedName>
</protein>
<sequence length="283" mass="30397">MCYLYGVATMVFPKPLPSAFVPRKLICVQLGSNISCHVLFQVTLMEVSTGRFPYISMLEGRGRACSVVAITNRHILTAASCIFAPGNSAELMFGPWKGGASSWWTLIWQGLWREQVHVHPNWTGLAADGYDIAILTLAVPIHALPVVLADPTFRITSDSRIHAVWPQNVGRTQVGLQPANPEPLCRSPHVSTEATSCAQSIGTCGPQGSVLVLLDIPSAGVETLGSGSALDATLDSGPPNLDLLVGIYPQPSVAVHNNTTAMVAWIANIRAWIDKIVKRKSLL</sequence>
<name>A0A8S1IYH8_9CHLO</name>
<dbReference type="Proteomes" id="UP000708148">
    <property type="component" value="Unassembled WGS sequence"/>
</dbReference>
<proteinExistence type="predicted"/>
<evidence type="ECO:0000313" key="2">
    <source>
        <dbReference type="EMBL" id="CAD7698867.1"/>
    </source>
</evidence>
<comment type="caution">
    <text evidence="2">The sequence shown here is derived from an EMBL/GenBank/DDBJ whole genome shotgun (WGS) entry which is preliminary data.</text>
</comment>
<dbReference type="Pfam" id="PF00089">
    <property type="entry name" value="Trypsin"/>
    <property type="match status" value="1"/>
</dbReference>
<reference evidence="2" key="1">
    <citation type="submission" date="2020-12" db="EMBL/GenBank/DDBJ databases">
        <authorList>
            <person name="Iha C."/>
        </authorList>
    </citation>
    <scope>NUCLEOTIDE SEQUENCE</scope>
</reference>
<accession>A0A8S1IYH8</accession>
<dbReference type="InterPro" id="IPR009003">
    <property type="entry name" value="Peptidase_S1_PA"/>
</dbReference>
<dbReference type="AlphaFoldDB" id="A0A8S1IYH8"/>
<dbReference type="PROSITE" id="PS50240">
    <property type="entry name" value="TRYPSIN_DOM"/>
    <property type="match status" value="1"/>
</dbReference>
<keyword evidence="3" id="KW-1185">Reference proteome</keyword>
<dbReference type="Gene3D" id="2.40.10.10">
    <property type="entry name" value="Trypsin-like serine proteases"/>
    <property type="match status" value="1"/>
</dbReference>